<dbReference type="RefSeq" id="WP_283432873.1">
    <property type="nucleotide sequence ID" value="NZ_FXUG01000006.1"/>
</dbReference>
<keyword evidence="6 11" id="KW-0418">Kinase</keyword>
<keyword evidence="12" id="KW-1185">Reference proteome</keyword>
<dbReference type="Gene3D" id="3.30.565.10">
    <property type="entry name" value="Histidine kinase-like ATPase, C-terminal domain"/>
    <property type="match status" value="1"/>
</dbReference>
<dbReference type="InterPro" id="IPR011712">
    <property type="entry name" value="Sig_transdc_His_kin_sub3_dim/P"/>
</dbReference>
<keyword evidence="9" id="KW-0472">Membrane</keyword>
<organism evidence="11 12">
    <name type="scientific">Neorhodopirellula lusitana</name>
    <dbReference type="NCBI Taxonomy" id="445327"/>
    <lineage>
        <taxon>Bacteria</taxon>
        <taxon>Pseudomonadati</taxon>
        <taxon>Planctomycetota</taxon>
        <taxon>Planctomycetia</taxon>
        <taxon>Pirellulales</taxon>
        <taxon>Pirellulaceae</taxon>
        <taxon>Neorhodopirellula</taxon>
    </lineage>
</organism>
<evidence type="ECO:0000256" key="9">
    <source>
        <dbReference type="SAM" id="Phobius"/>
    </source>
</evidence>
<proteinExistence type="predicted"/>
<evidence type="ECO:0000256" key="6">
    <source>
        <dbReference type="ARBA" id="ARBA00022777"/>
    </source>
</evidence>
<gene>
    <name evidence="11" type="ORF">SAMN06265222_106123</name>
</gene>
<feature type="transmembrane region" description="Helical" evidence="9">
    <location>
        <begin position="441"/>
        <end position="462"/>
    </location>
</feature>
<reference evidence="11 12" key="1">
    <citation type="submission" date="2017-05" db="EMBL/GenBank/DDBJ databases">
        <authorList>
            <person name="Varghese N."/>
            <person name="Submissions S."/>
        </authorList>
    </citation>
    <scope>NUCLEOTIDE SEQUENCE [LARGE SCALE GENOMIC DNA]</scope>
    <source>
        <strain evidence="11 12">DSM 25457</strain>
    </source>
</reference>
<evidence type="ECO:0000259" key="10">
    <source>
        <dbReference type="Pfam" id="PF07730"/>
    </source>
</evidence>
<dbReference type="PANTHER" id="PTHR24421">
    <property type="entry name" value="NITRATE/NITRITE SENSOR PROTEIN NARX-RELATED"/>
    <property type="match status" value="1"/>
</dbReference>
<accession>A0ABY1Q415</accession>
<sequence>MDRTKKLILPLVLVALLAVAGRASDSLEANSQLGQLSLPQLESRLVEIDRQLRWLAPYSLRSGVGVIGYRSEWRGPPERQEWIEIELDQEYRIDEIVLVPTLWRDTARGFLSDGFPNSLRVVAGTEDDREGVVIAEYSGADKIQPRIGPLVIGPVKVRASWVRIEATELSTRAYDGEKVFQLSEVFLFSDMENVALRQKVRASSNSIDRVGAWDMRFLVDGHTPYLMDSSEGSQSNAYVSRFGEQPVLYIDLEAPFPISRIHLHAVDQDDTVPQAYAGDLGIPNRLKIEGAADEEFSNPITLLDYQRTNINDIGPIMMWRIPETTCRYVRLSAAESSMPEQGTSMNEAQRDIRIGFAEIELYSNGANVAQGKKAFVDYRVNPRDRSPAALTDGKNLFGVILPIRTWLFELAQRHDLERMRPLVASELSQRYAMQRVHVTRLTWLAVFLAVGIGMTFLIDRIIRMRQLAELRSRFAADLHDELGADMHVIGLLSDLARAAIDSPEKHESLHQRIRVMTERSGNAVRYCTNMLEAKGLYGDLLEDMQRSTERIMADFVGEFQYEDDEHVLRGLKPRTRADLFLFYKECLVNISRHSCATHFRSKLTAHSREICLEVCDDGHGLTESGVKGVPSSLTRRAQLLGAQVTVQHPESGGTCITLKMKTRKWGFRR</sequence>
<keyword evidence="3" id="KW-0597">Phosphoprotein</keyword>
<keyword evidence="9" id="KW-1133">Transmembrane helix</keyword>
<dbReference type="SUPFAM" id="SSF55874">
    <property type="entry name" value="ATPase domain of HSP90 chaperone/DNA topoisomerase II/histidine kinase"/>
    <property type="match status" value="1"/>
</dbReference>
<dbReference type="EMBL" id="FXUG01000006">
    <property type="protein sequence ID" value="SMP58805.1"/>
    <property type="molecule type" value="Genomic_DNA"/>
</dbReference>
<dbReference type="InterPro" id="IPR050482">
    <property type="entry name" value="Sensor_HK_TwoCompSys"/>
</dbReference>
<evidence type="ECO:0000256" key="5">
    <source>
        <dbReference type="ARBA" id="ARBA00022741"/>
    </source>
</evidence>
<dbReference type="Pfam" id="PF07730">
    <property type="entry name" value="HisKA_3"/>
    <property type="match status" value="1"/>
</dbReference>
<dbReference type="Gene3D" id="1.20.5.1930">
    <property type="match status" value="1"/>
</dbReference>
<dbReference type="PANTHER" id="PTHR24421:SF10">
    <property type="entry name" value="NITRATE_NITRITE SENSOR PROTEIN NARQ"/>
    <property type="match status" value="1"/>
</dbReference>
<keyword evidence="4" id="KW-0808">Transferase</keyword>
<keyword evidence="5" id="KW-0547">Nucleotide-binding</keyword>
<evidence type="ECO:0000256" key="3">
    <source>
        <dbReference type="ARBA" id="ARBA00022553"/>
    </source>
</evidence>
<name>A0ABY1Q415_9BACT</name>
<evidence type="ECO:0000256" key="7">
    <source>
        <dbReference type="ARBA" id="ARBA00022840"/>
    </source>
</evidence>
<evidence type="ECO:0000256" key="2">
    <source>
        <dbReference type="ARBA" id="ARBA00012438"/>
    </source>
</evidence>
<evidence type="ECO:0000256" key="8">
    <source>
        <dbReference type="ARBA" id="ARBA00023012"/>
    </source>
</evidence>
<comment type="catalytic activity">
    <reaction evidence="1">
        <text>ATP + protein L-histidine = ADP + protein N-phospho-L-histidine.</text>
        <dbReference type="EC" id="2.7.13.3"/>
    </reaction>
</comment>
<comment type="caution">
    <text evidence="11">The sequence shown here is derived from an EMBL/GenBank/DDBJ whole genome shotgun (WGS) entry which is preliminary data.</text>
</comment>
<evidence type="ECO:0000313" key="11">
    <source>
        <dbReference type="EMBL" id="SMP58805.1"/>
    </source>
</evidence>
<keyword evidence="8" id="KW-0902">Two-component regulatory system</keyword>
<feature type="domain" description="Signal transduction histidine kinase subgroup 3 dimerisation and phosphoacceptor" evidence="10">
    <location>
        <begin position="471"/>
        <end position="525"/>
    </location>
</feature>
<keyword evidence="7" id="KW-0067">ATP-binding</keyword>
<evidence type="ECO:0000256" key="1">
    <source>
        <dbReference type="ARBA" id="ARBA00000085"/>
    </source>
</evidence>
<dbReference type="Proteomes" id="UP001158067">
    <property type="component" value="Unassembled WGS sequence"/>
</dbReference>
<dbReference type="InterPro" id="IPR036890">
    <property type="entry name" value="HATPase_C_sf"/>
</dbReference>
<dbReference type="Gene3D" id="2.60.120.260">
    <property type="entry name" value="Galactose-binding domain-like"/>
    <property type="match status" value="1"/>
</dbReference>
<dbReference type="EC" id="2.7.13.3" evidence="2"/>
<evidence type="ECO:0000313" key="12">
    <source>
        <dbReference type="Proteomes" id="UP001158067"/>
    </source>
</evidence>
<keyword evidence="9" id="KW-0812">Transmembrane</keyword>
<evidence type="ECO:0000256" key="4">
    <source>
        <dbReference type="ARBA" id="ARBA00022679"/>
    </source>
</evidence>
<protein>
    <recommendedName>
        <fullName evidence="2">histidine kinase</fullName>
        <ecNumber evidence="2">2.7.13.3</ecNumber>
    </recommendedName>
</protein>
<dbReference type="GO" id="GO:0016301">
    <property type="term" value="F:kinase activity"/>
    <property type="evidence" value="ECO:0007669"/>
    <property type="project" value="UniProtKB-KW"/>
</dbReference>